<dbReference type="InterPro" id="IPR000743">
    <property type="entry name" value="Glyco_hydro_28"/>
</dbReference>
<evidence type="ECO:0000256" key="4">
    <source>
        <dbReference type="ARBA" id="ARBA00022525"/>
    </source>
</evidence>
<dbReference type="InterPro" id="IPR050434">
    <property type="entry name" value="Glycosyl_hydrlase_28"/>
</dbReference>
<keyword evidence="7 13" id="KW-0378">Hydrolase</keyword>
<evidence type="ECO:0000256" key="11">
    <source>
        <dbReference type="ARBA" id="ARBA00023316"/>
    </source>
</evidence>
<dbReference type="AlphaFoldDB" id="A0ABD1F4V1"/>
<evidence type="ECO:0000256" key="1">
    <source>
        <dbReference type="ARBA" id="ARBA00004613"/>
    </source>
</evidence>
<dbReference type="PANTHER" id="PTHR31884">
    <property type="entry name" value="POLYGALACTURONASE"/>
    <property type="match status" value="1"/>
</dbReference>
<sequence length="363" mass="39818">MFIKLQFFLALVHLTQWVLAEEPCVVKEFSKVENATSTCNSIILDSLVVPGGKQLEINLKDGTILYFRGTTMFEFSEWAGPLVLVTGTNITVTGEKDSVLDGQGSLWWDGQGTWGNVTKPKFFRIKAKDSLFQNINLKNCPVGCVSVSSSENVIVRNWRIDNLSGDEGVAPPNKFGHNTDGFGISGSYNITLEDSVVYNQDDCVVFNSGKNITVKNLFCHGSHGYSLSVSGKTVEDVLVENSIITMAENGIHVKTHVDGGTGLIKNVMFKDIIILDSKDFGINVQQNYKNLPAGEPQDGPPDNNIPIHNLTMKNIFGNVLNGAVPVYVLCAIDGCFDWKWENVILYGAVKNNCTNYGPDGYNC</sequence>
<evidence type="ECO:0000256" key="13">
    <source>
        <dbReference type="RuleBase" id="RU361169"/>
    </source>
</evidence>
<evidence type="ECO:0000256" key="9">
    <source>
        <dbReference type="ARBA" id="ARBA00023180"/>
    </source>
</evidence>
<protein>
    <recommendedName>
        <fullName evidence="3">endo-polygalacturonase</fullName>
        <ecNumber evidence="3">3.2.1.15</ecNumber>
    </recommendedName>
</protein>
<evidence type="ECO:0000256" key="5">
    <source>
        <dbReference type="ARBA" id="ARBA00022729"/>
    </source>
</evidence>
<evidence type="ECO:0000313" key="16">
    <source>
        <dbReference type="Proteomes" id="UP001566132"/>
    </source>
</evidence>
<evidence type="ECO:0000256" key="6">
    <source>
        <dbReference type="ARBA" id="ARBA00022737"/>
    </source>
</evidence>
<reference evidence="15 16" key="1">
    <citation type="submission" date="2024-05" db="EMBL/GenBank/DDBJ databases">
        <title>Genetic variation in Jamaican populations of the coffee berry borer (Hypothenemus hampei).</title>
        <authorList>
            <person name="Errbii M."/>
            <person name="Myrie A."/>
        </authorList>
    </citation>
    <scope>NUCLEOTIDE SEQUENCE [LARGE SCALE GENOMIC DNA]</scope>
    <source>
        <strain evidence="15">JA-Hopewell-2020-01-JO</strain>
        <tissue evidence="15">Whole body</tissue>
    </source>
</reference>
<dbReference type="Pfam" id="PF00295">
    <property type="entry name" value="Glyco_hydro_28"/>
    <property type="match status" value="1"/>
</dbReference>
<dbReference type="PANTHER" id="PTHR31884:SF9">
    <property type="entry name" value="ENDOPOLYGALACTURONASE D-RELATED"/>
    <property type="match status" value="1"/>
</dbReference>
<gene>
    <name evidence="15" type="ORF">ABEB36_004432</name>
</gene>
<evidence type="ECO:0000256" key="3">
    <source>
        <dbReference type="ARBA" id="ARBA00012736"/>
    </source>
</evidence>
<dbReference type="SUPFAM" id="SSF51126">
    <property type="entry name" value="Pectin lyase-like"/>
    <property type="match status" value="1"/>
</dbReference>
<dbReference type="Gene3D" id="2.160.20.10">
    <property type="entry name" value="Single-stranded right-handed beta-helix, Pectin lyase-like"/>
    <property type="match status" value="1"/>
</dbReference>
<keyword evidence="8" id="KW-1015">Disulfide bond</keyword>
<keyword evidence="11" id="KW-0961">Cell wall biogenesis/degradation</keyword>
<evidence type="ECO:0000256" key="10">
    <source>
        <dbReference type="ARBA" id="ARBA00023295"/>
    </source>
</evidence>
<dbReference type="GO" id="GO:0071555">
    <property type="term" value="P:cell wall organization"/>
    <property type="evidence" value="ECO:0007669"/>
    <property type="project" value="UniProtKB-KW"/>
</dbReference>
<feature type="signal peptide" evidence="14">
    <location>
        <begin position="1"/>
        <end position="20"/>
    </location>
</feature>
<feature type="chain" id="PRO_5044831219" description="endo-polygalacturonase" evidence="14">
    <location>
        <begin position="21"/>
        <end position="363"/>
    </location>
</feature>
<dbReference type="InterPro" id="IPR011050">
    <property type="entry name" value="Pectin_lyase_fold/virulence"/>
</dbReference>
<evidence type="ECO:0000256" key="14">
    <source>
        <dbReference type="SAM" id="SignalP"/>
    </source>
</evidence>
<comment type="catalytic activity">
    <reaction evidence="12">
        <text>(1,4-alpha-D-galacturonosyl)n+m + H2O = (1,4-alpha-D-galacturonosyl)n + (1,4-alpha-D-galacturonosyl)m.</text>
        <dbReference type="EC" id="3.2.1.15"/>
    </reaction>
</comment>
<dbReference type="SMART" id="SM00710">
    <property type="entry name" value="PbH1"/>
    <property type="match status" value="6"/>
</dbReference>
<evidence type="ECO:0000256" key="8">
    <source>
        <dbReference type="ARBA" id="ARBA00023157"/>
    </source>
</evidence>
<evidence type="ECO:0000256" key="2">
    <source>
        <dbReference type="ARBA" id="ARBA00008834"/>
    </source>
</evidence>
<keyword evidence="10 13" id="KW-0326">Glycosidase</keyword>
<dbReference type="GO" id="GO:0004650">
    <property type="term" value="F:polygalacturonase activity"/>
    <property type="evidence" value="ECO:0007669"/>
    <property type="project" value="UniProtKB-EC"/>
</dbReference>
<organism evidence="15 16">
    <name type="scientific">Hypothenemus hampei</name>
    <name type="common">Coffee berry borer</name>
    <dbReference type="NCBI Taxonomy" id="57062"/>
    <lineage>
        <taxon>Eukaryota</taxon>
        <taxon>Metazoa</taxon>
        <taxon>Ecdysozoa</taxon>
        <taxon>Arthropoda</taxon>
        <taxon>Hexapoda</taxon>
        <taxon>Insecta</taxon>
        <taxon>Pterygota</taxon>
        <taxon>Neoptera</taxon>
        <taxon>Endopterygota</taxon>
        <taxon>Coleoptera</taxon>
        <taxon>Polyphaga</taxon>
        <taxon>Cucujiformia</taxon>
        <taxon>Curculionidae</taxon>
        <taxon>Scolytinae</taxon>
        <taxon>Hypothenemus</taxon>
    </lineage>
</organism>
<dbReference type="InterPro" id="IPR006626">
    <property type="entry name" value="PbH1"/>
</dbReference>
<keyword evidence="6" id="KW-0677">Repeat</keyword>
<dbReference type="InterPro" id="IPR012334">
    <property type="entry name" value="Pectin_lyas_fold"/>
</dbReference>
<evidence type="ECO:0000313" key="15">
    <source>
        <dbReference type="EMBL" id="KAL1509740.1"/>
    </source>
</evidence>
<comment type="subcellular location">
    <subcellularLocation>
        <location evidence="1">Secreted</location>
    </subcellularLocation>
</comment>
<keyword evidence="5 14" id="KW-0732">Signal</keyword>
<dbReference type="GO" id="GO:0005576">
    <property type="term" value="C:extracellular region"/>
    <property type="evidence" value="ECO:0007669"/>
    <property type="project" value="UniProtKB-SubCell"/>
</dbReference>
<keyword evidence="9" id="KW-0325">Glycoprotein</keyword>
<name>A0ABD1F4V1_HYPHA</name>
<keyword evidence="4" id="KW-0964">Secreted</keyword>
<proteinExistence type="inferred from homology"/>
<dbReference type="EMBL" id="JBDJPC010000003">
    <property type="protein sequence ID" value="KAL1509740.1"/>
    <property type="molecule type" value="Genomic_DNA"/>
</dbReference>
<dbReference type="EC" id="3.2.1.15" evidence="3"/>
<comment type="caution">
    <text evidence="15">The sequence shown here is derived from an EMBL/GenBank/DDBJ whole genome shotgun (WGS) entry which is preliminary data.</text>
</comment>
<evidence type="ECO:0000256" key="7">
    <source>
        <dbReference type="ARBA" id="ARBA00022801"/>
    </source>
</evidence>
<dbReference type="Proteomes" id="UP001566132">
    <property type="component" value="Unassembled WGS sequence"/>
</dbReference>
<keyword evidence="16" id="KW-1185">Reference proteome</keyword>
<accession>A0ABD1F4V1</accession>
<comment type="similarity">
    <text evidence="2 13">Belongs to the glycosyl hydrolase 28 family.</text>
</comment>
<evidence type="ECO:0000256" key="12">
    <source>
        <dbReference type="ARBA" id="ARBA00034074"/>
    </source>
</evidence>